<dbReference type="Proteomes" id="UP000829196">
    <property type="component" value="Unassembled WGS sequence"/>
</dbReference>
<name>A0A8T3BUP5_DENNO</name>
<evidence type="ECO:0000313" key="2">
    <source>
        <dbReference type="EMBL" id="KAI0522690.1"/>
    </source>
</evidence>
<feature type="region of interest" description="Disordered" evidence="1">
    <location>
        <begin position="124"/>
        <end position="151"/>
    </location>
</feature>
<proteinExistence type="predicted"/>
<protein>
    <submittedName>
        <fullName evidence="2">Uncharacterized protein</fullName>
    </submittedName>
</protein>
<comment type="caution">
    <text evidence="2">The sequence shown here is derived from an EMBL/GenBank/DDBJ whole genome shotgun (WGS) entry which is preliminary data.</text>
</comment>
<dbReference type="AlphaFoldDB" id="A0A8T3BUP5"/>
<sequence>MPSTPVHPDSQEEIECSGTQQASRHSFCGAAPATRGDMAHRKSFKRRGKQHVTDIQNMPPGTRIHIETQACNLLAEEGLTPEEGNIEANERVFAIVMGPEHSVEFVPKDLVSRRLDTFLKAKMKKGGNDNSSMLTGQLPKDHSMGALNHYN</sequence>
<keyword evidence="3" id="KW-1185">Reference proteome</keyword>
<organism evidence="2 3">
    <name type="scientific">Dendrobium nobile</name>
    <name type="common">Orchid</name>
    <dbReference type="NCBI Taxonomy" id="94219"/>
    <lineage>
        <taxon>Eukaryota</taxon>
        <taxon>Viridiplantae</taxon>
        <taxon>Streptophyta</taxon>
        <taxon>Embryophyta</taxon>
        <taxon>Tracheophyta</taxon>
        <taxon>Spermatophyta</taxon>
        <taxon>Magnoliopsida</taxon>
        <taxon>Liliopsida</taxon>
        <taxon>Asparagales</taxon>
        <taxon>Orchidaceae</taxon>
        <taxon>Epidendroideae</taxon>
        <taxon>Malaxideae</taxon>
        <taxon>Dendrobiinae</taxon>
        <taxon>Dendrobium</taxon>
    </lineage>
</organism>
<evidence type="ECO:0000313" key="3">
    <source>
        <dbReference type="Proteomes" id="UP000829196"/>
    </source>
</evidence>
<accession>A0A8T3BUP5</accession>
<reference evidence="2" key="1">
    <citation type="journal article" date="2022" name="Front. Genet.">
        <title>Chromosome-Scale Assembly of the Dendrobium nobile Genome Provides Insights Into the Molecular Mechanism of the Biosynthesis of the Medicinal Active Ingredient of Dendrobium.</title>
        <authorList>
            <person name="Xu Q."/>
            <person name="Niu S.-C."/>
            <person name="Li K.-L."/>
            <person name="Zheng P.-J."/>
            <person name="Zhang X.-J."/>
            <person name="Jia Y."/>
            <person name="Liu Y."/>
            <person name="Niu Y.-X."/>
            <person name="Yu L.-H."/>
            <person name="Chen D.-F."/>
            <person name="Zhang G.-Q."/>
        </authorList>
    </citation>
    <scope>NUCLEOTIDE SEQUENCE</scope>
    <source>
        <tissue evidence="2">Leaf</tissue>
    </source>
</reference>
<dbReference type="EMBL" id="JAGYWB010000005">
    <property type="protein sequence ID" value="KAI0522690.1"/>
    <property type="molecule type" value="Genomic_DNA"/>
</dbReference>
<evidence type="ECO:0000256" key="1">
    <source>
        <dbReference type="SAM" id="MobiDB-lite"/>
    </source>
</evidence>
<gene>
    <name evidence="2" type="ORF">KFK09_005075</name>
</gene>